<dbReference type="GO" id="GO:0005524">
    <property type="term" value="F:ATP binding"/>
    <property type="evidence" value="ECO:0007669"/>
    <property type="project" value="UniProtKB-KW"/>
</dbReference>
<dbReference type="SUPFAM" id="SSF48592">
    <property type="entry name" value="GroEL equatorial domain-like"/>
    <property type="match status" value="1"/>
</dbReference>
<dbReference type="AlphaFoldDB" id="A0ABD1TFI4"/>
<evidence type="ECO:0000313" key="8">
    <source>
        <dbReference type="Proteomes" id="UP001604336"/>
    </source>
</evidence>
<dbReference type="InterPro" id="IPR002194">
    <property type="entry name" value="Chaperonin_TCP-1_CS"/>
</dbReference>
<dbReference type="PRINTS" id="PR00304">
    <property type="entry name" value="TCOMPLEXTCP1"/>
</dbReference>
<evidence type="ECO:0000256" key="5">
    <source>
        <dbReference type="RuleBase" id="RU004187"/>
    </source>
</evidence>
<dbReference type="Proteomes" id="UP001604336">
    <property type="component" value="Unassembled WGS sequence"/>
</dbReference>
<dbReference type="InterPro" id="IPR017998">
    <property type="entry name" value="Chaperone_TCP-1"/>
</dbReference>
<dbReference type="PROSITE" id="PS00751">
    <property type="entry name" value="TCP1_2"/>
    <property type="match status" value="1"/>
</dbReference>
<comment type="caution">
    <text evidence="7">The sequence shown here is derived from an EMBL/GenBank/DDBJ whole genome shotgun (WGS) entry which is preliminary data.</text>
</comment>
<sequence>MMNNDKVATRSGSKYRSKSGIEHPVPSTAKRNQYYNDNEVNKPQTKKYAVVVSEEIKHRLLIFPVARTVALKTMLVDDIGDVTITNNGVTILKMLEVQHPAAKVLVELAKLQNREVGDGTTSVVIIAAELLELAMREACKYVDEKLAVKLATEAAITILRIDDMIKLYKTKVRMKNVKPAANSILLRKLQTQLYV</sequence>
<dbReference type="Pfam" id="PF00118">
    <property type="entry name" value="Cpn60_TCP1"/>
    <property type="match status" value="1"/>
</dbReference>
<evidence type="ECO:0000256" key="1">
    <source>
        <dbReference type="ARBA" id="ARBA00008020"/>
    </source>
</evidence>
<gene>
    <name evidence="7" type="ORF">Adt_17087</name>
</gene>
<keyword evidence="2 5" id="KW-0547">Nucleotide-binding</keyword>
<proteinExistence type="inferred from homology"/>
<dbReference type="InterPro" id="IPR002423">
    <property type="entry name" value="Cpn60/GroEL/TCP-1"/>
</dbReference>
<comment type="similarity">
    <text evidence="1 5">Belongs to the TCP-1 chaperonin family.</text>
</comment>
<evidence type="ECO:0000256" key="2">
    <source>
        <dbReference type="ARBA" id="ARBA00022741"/>
    </source>
</evidence>
<evidence type="ECO:0000256" key="3">
    <source>
        <dbReference type="ARBA" id="ARBA00022840"/>
    </source>
</evidence>
<organism evidence="7 8">
    <name type="scientific">Abeliophyllum distichum</name>
    <dbReference type="NCBI Taxonomy" id="126358"/>
    <lineage>
        <taxon>Eukaryota</taxon>
        <taxon>Viridiplantae</taxon>
        <taxon>Streptophyta</taxon>
        <taxon>Embryophyta</taxon>
        <taxon>Tracheophyta</taxon>
        <taxon>Spermatophyta</taxon>
        <taxon>Magnoliopsida</taxon>
        <taxon>eudicotyledons</taxon>
        <taxon>Gunneridae</taxon>
        <taxon>Pentapetalae</taxon>
        <taxon>asterids</taxon>
        <taxon>lamiids</taxon>
        <taxon>Lamiales</taxon>
        <taxon>Oleaceae</taxon>
        <taxon>Forsythieae</taxon>
        <taxon>Abeliophyllum</taxon>
    </lineage>
</organism>
<dbReference type="Gene3D" id="1.10.560.10">
    <property type="entry name" value="GroEL-like equatorial domain"/>
    <property type="match status" value="1"/>
</dbReference>
<dbReference type="PANTHER" id="PTHR11353">
    <property type="entry name" value="CHAPERONIN"/>
    <property type="match status" value="1"/>
</dbReference>
<name>A0ABD1TFI4_9LAMI</name>
<keyword evidence="3 5" id="KW-0067">ATP-binding</keyword>
<keyword evidence="4 5" id="KW-0143">Chaperone</keyword>
<dbReference type="EMBL" id="JBFOLK010000005">
    <property type="protein sequence ID" value="KAL2511487.1"/>
    <property type="molecule type" value="Genomic_DNA"/>
</dbReference>
<dbReference type="InterPro" id="IPR027413">
    <property type="entry name" value="GROEL-like_equatorial_sf"/>
</dbReference>
<feature type="compositionally biased region" description="Polar residues" evidence="6">
    <location>
        <begin position="29"/>
        <end position="38"/>
    </location>
</feature>
<reference evidence="8" key="1">
    <citation type="submission" date="2024-07" db="EMBL/GenBank/DDBJ databases">
        <title>Two chromosome-level genome assemblies of Korean endemic species Abeliophyllum distichum and Forsythia ovata (Oleaceae).</title>
        <authorList>
            <person name="Jang H."/>
        </authorList>
    </citation>
    <scope>NUCLEOTIDE SEQUENCE [LARGE SCALE GENOMIC DNA]</scope>
</reference>
<evidence type="ECO:0000256" key="6">
    <source>
        <dbReference type="SAM" id="MobiDB-lite"/>
    </source>
</evidence>
<keyword evidence="8" id="KW-1185">Reference proteome</keyword>
<evidence type="ECO:0000313" key="7">
    <source>
        <dbReference type="EMBL" id="KAL2511487.1"/>
    </source>
</evidence>
<feature type="region of interest" description="Disordered" evidence="6">
    <location>
        <begin position="1"/>
        <end position="38"/>
    </location>
</feature>
<protein>
    <submittedName>
        <fullName evidence="7">T-complex protein 1 subunit alpha</fullName>
    </submittedName>
</protein>
<accession>A0ABD1TFI4</accession>
<evidence type="ECO:0000256" key="4">
    <source>
        <dbReference type="ARBA" id="ARBA00023186"/>
    </source>
</evidence>